<evidence type="ECO:0000313" key="3">
    <source>
        <dbReference type="Proteomes" id="UP000319976"/>
    </source>
</evidence>
<sequence>MTAIANCPSTPRATDWDRYYAQPYRTASFTRTISQQALLERFQKFTQTGGTIAELGGANSCFFEAIHKQQHPQRYHVIDFNARGVDLFRERFGHMPGISAEVGDVLSLNCKDTFDAVLSVGLVEHFDSTGTKQALQSHFELLKPGGVAIITFPTPTPLYRTIRGVAELSNQWIFHDERPLQLSEVRSAIGDAAELLDAQIIWGTLLTQYQTVWRKRG</sequence>
<keyword evidence="3" id="KW-1185">Reference proteome</keyword>
<dbReference type="GO" id="GO:0008168">
    <property type="term" value="F:methyltransferase activity"/>
    <property type="evidence" value="ECO:0007669"/>
    <property type="project" value="UniProtKB-KW"/>
</dbReference>
<protein>
    <submittedName>
        <fullName evidence="2">Methyltransferase domain protein</fullName>
    </submittedName>
</protein>
<keyword evidence="2" id="KW-0808">Transferase</keyword>
<feature type="domain" description="Methyltransferase" evidence="1">
    <location>
        <begin position="53"/>
        <end position="146"/>
    </location>
</feature>
<dbReference type="InterPro" id="IPR041698">
    <property type="entry name" value="Methyltransf_25"/>
</dbReference>
<dbReference type="InterPro" id="IPR029063">
    <property type="entry name" value="SAM-dependent_MTases_sf"/>
</dbReference>
<dbReference type="GO" id="GO:0032259">
    <property type="term" value="P:methylation"/>
    <property type="evidence" value="ECO:0007669"/>
    <property type="project" value="UniProtKB-KW"/>
</dbReference>
<gene>
    <name evidence="2" type="ORF">V22_06410</name>
</gene>
<dbReference type="KEGG" id="chya:V22_06410"/>
<dbReference type="EMBL" id="CP036316">
    <property type="protein sequence ID" value="QDT63420.1"/>
    <property type="molecule type" value="Genomic_DNA"/>
</dbReference>
<reference evidence="2 3" key="1">
    <citation type="submission" date="2019-02" db="EMBL/GenBank/DDBJ databases">
        <title>Deep-cultivation of Planctomycetes and their phenomic and genomic characterization uncovers novel biology.</title>
        <authorList>
            <person name="Wiegand S."/>
            <person name="Jogler M."/>
            <person name="Boedeker C."/>
            <person name="Pinto D."/>
            <person name="Vollmers J."/>
            <person name="Rivas-Marin E."/>
            <person name="Kohn T."/>
            <person name="Peeters S.H."/>
            <person name="Heuer A."/>
            <person name="Rast P."/>
            <person name="Oberbeckmann S."/>
            <person name="Bunk B."/>
            <person name="Jeske O."/>
            <person name="Meyerdierks A."/>
            <person name="Storesund J.E."/>
            <person name="Kallscheuer N."/>
            <person name="Luecker S."/>
            <person name="Lage O.M."/>
            <person name="Pohl T."/>
            <person name="Merkel B.J."/>
            <person name="Hornburger P."/>
            <person name="Mueller R.-W."/>
            <person name="Bruemmer F."/>
            <person name="Labrenz M."/>
            <person name="Spormann A.M."/>
            <person name="Op den Camp H."/>
            <person name="Overmann J."/>
            <person name="Amann R."/>
            <person name="Jetten M.S.M."/>
            <person name="Mascher T."/>
            <person name="Medema M.H."/>
            <person name="Devos D.P."/>
            <person name="Kaster A.-K."/>
            <person name="Ovreas L."/>
            <person name="Rohde M."/>
            <person name="Galperin M.Y."/>
            <person name="Jogler C."/>
        </authorList>
    </citation>
    <scope>NUCLEOTIDE SEQUENCE [LARGE SCALE GENOMIC DNA]</scope>
    <source>
        <strain evidence="2 3">V22</strain>
    </source>
</reference>
<dbReference type="CDD" id="cd02440">
    <property type="entry name" value="AdoMet_MTases"/>
    <property type="match status" value="1"/>
</dbReference>
<evidence type="ECO:0000313" key="2">
    <source>
        <dbReference type="EMBL" id="QDT63420.1"/>
    </source>
</evidence>
<name>A0A517T4X3_9PLAN</name>
<dbReference type="RefSeq" id="WP_145259732.1">
    <property type="nucleotide sequence ID" value="NZ_CP036316.1"/>
</dbReference>
<organism evidence="2 3">
    <name type="scientific">Calycomorphotria hydatis</name>
    <dbReference type="NCBI Taxonomy" id="2528027"/>
    <lineage>
        <taxon>Bacteria</taxon>
        <taxon>Pseudomonadati</taxon>
        <taxon>Planctomycetota</taxon>
        <taxon>Planctomycetia</taxon>
        <taxon>Planctomycetales</taxon>
        <taxon>Planctomycetaceae</taxon>
        <taxon>Calycomorphotria</taxon>
    </lineage>
</organism>
<dbReference type="AlphaFoldDB" id="A0A517T4X3"/>
<keyword evidence="2" id="KW-0489">Methyltransferase</keyword>
<dbReference type="SUPFAM" id="SSF53335">
    <property type="entry name" value="S-adenosyl-L-methionine-dependent methyltransferases"/>
    <property type="match status" value="1"/>
</dbReference>
<dbReference type="Gene3D" id="3.40.50.150">
    <property type="entry name" value="Vaccinia Virus protein VP39"/>
    <property type="match status" value="1"/>
</dbReference>
<dbReference type="OrthoDB" id="8936324at2"/>
<evidence type="ECO:0000259" key="1">
    <source>
        <dbReference type="Pfam" id="PF13649"/>
    </source>
</evidence>
<proteinExistence type="predicted"/>
<dbReference type="Pfam" id="PF13649">
    <property type="entry name" value="Methyltransf_25"/>
    <property type="match status" value="1"/>
</dbReference>
<accession>A0A517T4X3</accession>
<dbReference type="Proteomes" id="UP000319976">
    <property type="component" value="Chromosome"/>
</dbReference>